<dbReference type="AlphaFoldDB" id="A0A382TBY7"/>
<proteinExistence type="predicted"/>
<sequence>MVTMEKKPIEETGGWYLYNGRVDEGIGFLESMSQPDSETLLWLGILQMKQGRDEIAEDYFRSAIPMAREDNDNSVESVCLSMLSRVNTDRGDYVTALNFAQEAAEISIEAEDPKGEALSFHARAYCQRISG</sequence>
<dbReference type="Gene3D" id="1.25.40.10">
    <property type="entry name" value="Tetratricopeptide repeat domain"/>
    <property type="match status" value="1"/>
</dbReference>
<organism evidence="1">
    <name type="scientific">marine metagenome</name>
    <dbReference type="NCBI Taxonomy" id="408172"/>
    <lineage>
        <taxon>unclassified sequences</taxon>
        <taxon>metagenomes</taxon>
        <taxon>ecological metagenomes</taxon>
    </lineage>
</organism>
<dbReference type="SUPFAM" id="SSF48452">
    <property type="entry name" value="TPR-like"/>
    <property type="match status" value="1"/>
</dbReference>
<protein>
    <recommendedName>
        <fullName evidence="2">Tetratrico peptide repeat group 5 domain-containing protein</fullName>
    </recommendedName>
</protein>
<dbReference type="Pfam" id="PF13424">
    <property type="entry name" value="TPR_12"/>
    <property type="match status" value="1"/>
</dbReference>
<accession>A0A382TBY7</accession>
<reference evidence="1" key="1">
    <citation type="submission" date="2018-05" db="EMBL/GenBank/DDBJ databases">
        <authorList>
            <person name="Lanie J.A."/>
            <person name="Ng W.-L."/>
            <person name="Kazmierczak K.M."/>
            <person name="Andrzejewski T.M."/>
            <person name="Davidsen T.M."/>
            <person name="Wayne K.J."/>
            <person name="Tettelin H."/>
            <person name="Glass J.I."/>
            <person name="Rusch D."/>
            <person name="Podicherti R."/>
            <person name="Tsui H.-C.T."/>
            <person name="Winkler M.E."/>
        </authorList>
    </citation>
    <scope>NUCLEOTIDE SEQUENCE</scope>
</reference>
<name>A0A382TBY7_9ZZZZ</name>
<evidence type="ECO:0000313" key="1">
    <source>
        <dbReference type="EMBL" id="SVD19556.1"/>
    </source>
</evidence>
<feature type="non-terminal residue" evidence="1">
    <location>
        <position position="131"/>
    </location>
</feature>
<gene>
    <name evidence="1" type="ORF">METZ01_LOCUS372410</name>
</gene>
<evidence type="ECO:0008006" key="2">
    <source>
        <dbReference type="Google" id="ProtNLM"/>
    </source>
</evidence>
<dbReference type="EMBL" id="UINC01135422">
    <property type="protein sequence ID" value="SVD19556.1"/>
    <property type="molecule type" value="Genomic_DNA"/>
</dbReference>
<dbReference type="InterPro" id="IPR011990">
    <property type="entry name" value="TPR-like_helical_dom_sf"/>
</dbReference>